<organism evidence="1 2">
    <name type="scientific">Aliiroseovarius zhejiangensis</name>
    <dbReference type="NCBI Taxonomy" id="1632025"/>
    <lineage>
        <taxon>Bacteria</taxon>
        <taxon>Pseudomonadati</taxon>
        <taxon>Pseudomonadota</taxon>
        <taxon>Alphaproteobacteria</taxon>
        <taxon>Rhodobacterales</taxon>
        <taxon>Paracoccaceae</taxon>
        <taxon>Aliiroseovarius</taxon>
    </lineage>
</organism>
<comment type="caution">
    <text evidence="1">The sequence shown here is derived from an EMBL/GenBank/DDBJ whole genome shotgun (WGS) entry which is preliminary data.</text>
</comment>
<evidence type="ECO:0008006" key="3">
    <source>
        <dbReference type="Google" id="ProtNLM"/>
    </source>
</evidence>
<accession>A0ABQ3J7Q8</accession>
<dbReference type="Proteomes" id="UP000609802">
    <property type="component" value="Unassembled WGS sequence"/>
</dbReference>
<reference evidence="2" key="1">
    <citation type="journal article" date="2019" name="Int. J. Syst. Evol. Microbiol.">
        <title>The Global Catalogue of Microorganisms (GCM) 10K type strain sequencing project: providing services to taxonomists for standard genome sequencing and annotation.</title>
        <authorList>
            <consortium name="The Broad Institute Genomics Platform"/>
            <consortium name="The Broad Institute Genome Sequencing Center for Infectious Disease"/>
            <person name="Wu L."/>
            <person name="Ma J."/>
        </authorList>
    </citation>
    <scope>NUCLEOTIDE SEQUENCE [LARGE SCALE GENOMIC DNA]</scope>
    <source>
        <strain evidence="2">KCTC 42443</strain>
    </source>
</reference>
<proteinExistence type="predicted"/>
<evidence type="ECO:0000313" key="2">
    <source>
        <dbReference type="Proteomes" id="UP000609802"/>
    </source>
</evidence>
<dbReference type="RefSeq" id="WP_191287116.1">
    <property type="nucleotide sequence ID" value="NZ_BNCH01000007.1"/>
</dbReference>
<gene>
    <name evidence="1" type="ORF">GCM10016455_27360</name>
</gene>
<sequence>MLEYLPKEVREGLDAARKKDLKKKNRLRIRFNEEVFPILDFWDGGFALDAERAPHLRGLVDLYDGSRHLYQCLIIASEEDNGQMKYEFKWRAEAHDKAPLDFAREENAPVALIEEQIQTS</sequence>
<evidence type="ECO:0000313" key="1">
    <source>
        <dbReference type="EMBL" id="GHF04617.1"/>
    </source>
</evidence>
<dbReference type="EMBL" id="BNCH01000007">
    <property type="protein sequence ID" value="GHF04617.1"/>
    <property type="molecule type" value="Genomic_DNA"/>
</dbReference>
<name>A0ABQ3J7Q8_9RHOB</name>
<keyword evidence="2" id="KW-1185">Reference proteome</keyword>
<protein>
    <recommendedName>
        <fullName evidence="3">Chromo domain-containing protein</fullName>
    </recommendedName>
</protein>